<dbReference type="PANTHER" id="PTHR47512">
    <property type="entry name" value="EXPRESSED PROTEIN"/>
    <property type="match status" value="1"/>
</dbReference>
<gene>
    <name evidence="2" type="ORF">P3X46_029182</name>
</gene>
<feature type="compositionally biased region" description="Basic and acidic residues" evidence="1">
    <location>
        <begin position="29"/>
        <end position="38"/>
    </location>
</feature>
<name>A0ABQ9KUC8_HEVBR</name>
<comment type="caution">
    <text evidence="2">The sequence shown here is derived from an EMBL/GenBank/DDBJ whole genome shotgun (WGS) entry which is preliminary data.</text>
</comment>
<sequence length="350" mass="38101">METPSSTKRVTRSQTLAALNNNNNNSISRKIEDSEKGVSKATRRSGKQQQDRSALIDITNDSPIVGLAMGSLGTPSSAIAKQRSNRVKNNNTPGSGEALLRGQVKSLLQKVEEEAELSKISLENRPFLHIQGFVSSPMGLLAPTPANTPQVPNLSEADGSIDSPNPLPVVEEQLHICQVASDIFHGKDCLESQKSLTRSLMLDFSEKSEITDASSECLSVVTTCKVDESLTKDDGSASNWSNQVNASTHEEEEEEEEDYYDPYDYEDGDGGLVDALCEGIGKINFSESNTAAAKFTGKHTRFRYSSDDEIVEEEKVVAAAAISTPSVLRLKGLPTPKGRHLRFPKEEEEN</sequence>
<dbReference type="Proteomes" id="UP001174677">
    <property type="component" value="Chromosome 16"/>
</dbReference>
<feature type="region of interest" description="Disordered" evidence="1">
    <location>
        <begin position="1"/>
        <end position="53"/>
    </location>
</feature>
<evidence type="ECO:0000313" key="3">
    <source>
        <dbReference type="Proteomes" id="UP001174677"/>
    </source>
</evidence>
<feature type="region of interest" description="Disordered" evidence="1">
    <location>
        <begin position="232"/>
        <end position="257"/>
    </location>
</feature>
<feature type="compositionally biased region" description="Polar residues" evidence="1">
    <location>
        <begin position="236"/>
        <end position="247"/>
    </location>
</feature>
<protein>
    <recommendedName>
        <fullName evidence="4">Protein TSSC4</fullName>
    </recommendedName>
</protein>
<dbReference type="EMBL" id="JARPOI010000016">
    <property type="protein sequence ID" value="KAJ9146970.1"/>
    <property type="molecule type" value="Genomic_DNA"/>
</dbReference>
<keyword evidence="3" id="KW-1185">Reference proteome</keyword>
<feature type="compositionally biased region" description="Polar residues" evidence="1">
    <location>
        <begin position="1"/>
        <end position="19"/>
    </location>
</feature>
<organism evidence="2 3">
    <name type="scientific">Hevea brasiliensis</name>
    <name type="common">Para rubber tree</name>
    <name type="synonym">Siphonia brasiliensis</name>
    <dbReference type="NCBI Taxonomy" id="3981"/>
    <lineage>
        <taxon>Eukaryota</taxon>
        <taxon>Viridiplantae</taxon>
        <taxon>Streptophyta</taxon>
        <taxon>Embryophyta</taxon>
        <taxon>Tracheophyta</taxon>
        <taxon>Spermatophyta</taxon>
        <taxon>Magnoliopsida</taxon>
        <taxon>eudicotyledons</taxon>
        <taxon>Gunneridae</taxon>
        <taxon>Pentapetalae</taxon>
        <taxon>rosids</taxon>
        <taxon>fabids</taxon>
        <taxon>Malpighiales</taxon>
        <taxon>Euphorbiaceae</taxon>
        <taxon>Crotonoideae</taxon>
        <taxon>Micrandreae</taxon>
        <taxon>Hevea</taxon>
    </lineage>
</organism>
<accession>A0ABQ9KUC8</accession>
<reference evidence="2" key="1">
    <citation type="journal article" date="2023" name="Plant Biotechnol. J.">
        <title>Chromosome-level wild Hevea brasiliensis genome provides new tools for genomic-assisted breeding and valuable loci to elevate rubber yield.</title>
        <authorList>
            <person name="Cheng H."/>
            <person name="Song X."/>
            <person name="Hu Y."/>
            <person name="Wu T."/>
            <person name="Yang Q."/>
            <person name="An Z."/>
            <person name="Feng S."/>
            <person name="Deng Z."/>
            <person name="Wu W."/>
            <person name="Zeng X."/>
            <person name="Tu M."/>
            <person name="Wang X."/>
            <person name="Huang H."/>
        </authorList>
    </citation>
    <scope>NUCLEOTIDE SEQUENCE</scope>
    <source>
        <strain evidence="2">MT/VB/25A 57/8</strain>
    </source>
</reference>
<evidence type="ECO:0000256" key="1">
    <source>
        <dbReference type="SAM" id="MobiDB-lite"/>
    </source>
</evidence>
<evidence type="ECO:0000313" key="2">
    <source>
        <dbReference type="EMBL" id="KAJ9146970.1"/>
    </source>
</evidence>
<proteinExistence type="predicted"/>
<dbReference type="PANTHER" id="PTHR47512:SF3">
    <property type="entry name" value="CHALCONE-FLAVONONE ISOMERASE FAMILY PROTEIN"/>
    <property type="match status" value="1"/>
</dbReference>
<evidence type="ECO:0008006" key="4">
    <source>
        <dbReference type="Google" id="ProtNLM"/>
    </source>
</evidence>